<dbReference type="EMBL" id="CM009296">
    <property type="protein sequence ID" value="KAI9391209.1"/>
    <property type="molecule type" value="Genomic_DNA"/>
</dbReference>
<keyword evidence="2" id="KW-1185">Reference proteome</keyword>
<evidence type="ECO:0000313" key="1">
    <source>
        <dbReference type="EMBL" id="KAI9391209.1"/>
    </source>
</evidence>
<organism evidence="1 2">
    <name type="scientific">Populus trichocarpa</name>
    <name type="common">Western balsam poplar</name>
    <name type="synonym">Populus balsamifera subsp. trichocarpa</name>
    <dbReference type="NCBI Taxonomy" id="3694"/>
    <lineage>
        <taxon>Eukaryota</taxon>
        <taxon>Viridiplantae</taxon>
        <taxon>Streptophyta</taxon>
        <taxon>Embryophyta</taxon>
        <taxon>Tracheophyta</taxon>
        <taxon>Spermatophyta</taxon>
        <taxon>Magnoliopsida</taxon>
        <taxon>eudicotyledons</taxon>
        <taxon>Gunneridae</taxon>
        <taxon>Pentapetalae</taxon>
        <taxon>rosids</taxon>
        <taxon>fabids</taxon>
        <taxon>Malpighiales</taxon>
        <taxon>Salicaceae</taxon>
        <taxon>Saliceae</taxon>
        <taxon>Populus</taxon>
    </lineage>
</organism>
<evidence type="ECO:0000313" key="2">
    <source>
        <dbReference type="Proteomes" id="UP000006729"/>
    </source>
</evidence>
<proteinExistence type="predicted"/>
<accession>A0ACC0SPN8</accession>
<reference evidence="1 2" key="1">
    <citation type="journal article" date="2006" name="Science">
        <title>The genome of black cottonwood, Populus trichocarpa (Torr. &amp; Gray).</title>
        <authorList>
            <person name="Tuskan G.A."/>
            <person name="Difazio S."/>
            <person name="Jansson S."/>
            <person name="Bohlmann J."/>
            <person name="Grigoriev I."/>
            <person name="Hellsten U."/>
            <person name="Putnam N."/>
            <person name="Ralph S."/>
            <person name="Rombauts S."/>
            <person name="Salamov A."/>
            <person name="Schein J."/>
            <person name="Sterck L."/>
            <person name="Aerts A."/>
            <person name="Bhalerao R.R."/>
            <person name="Bhalerao R.P."/>
            <person name="Blaudez D."/>
            <person name="Boerjan W."/>
            <person name="Brun A."/>
            <person name="Brunner A."/>
            <person name="Busov V."/>
            <person name="Campbell M."/>
            <person name="Carlson J."/>
            <person name="Chalot M."/>
            <person name="Chapman J."/>
            <person name="Chen G.L."/>
            <person name="Cooper D."/>
            <person name="Coutinho P.M."/>
            <person name="Couturier J."/>
            <person name="Covert S."/>
            <person name="Cronk Q."/>
            <person name="Cunningham R."/>
            <person name="Davis J."/>
            <person name="Degroeve S."/>
            <person name="Dejardin A."/>
            <person name="Depamphilis C."/>
            <person name="Detter J."/>
            <person name="Dirks B."/>
            <person name="Dubchak I."/>
            <person name="Duplessis S."/>
            <person name="Ehlting J."/>
            <person name="Ellis B."/>
            <person name="Gendler K."/>
            <person name="Goodstein D."/>
            <person name="Gribskov M."/>
            <person name="Grimwood J."/>
            <person name="Groover A."/>
            <person name="Gunter L."/>
            <person name="Hamberger B."/>
            <person name="Heinze B."/>
            <person name="Helariutta Y."/>
            <person name="Henrissat B."/>
            <person name="Holligan D."/>
            <person name="Holt R."/>
            <person name="Huang W."/>
            <person name="Islam-Faridi N."/>
            <person name="Jones S."/>
            <person name="Jones-Rhoades M."/>
            <person name="Jorgensen R."/>
            <person name="Joshi C."/>
            <person name="Kangasjarvi J."/>
            <person name="Karlsson J."/>
            <person name="Kelleher C."/>
            <person name="Kirkpatrick R."/>
            <person name="Kirst M."/>
            <person name="Kohler A."/>
            <person name="Kalluri U."/>
            <person name="Larimer F."/>
            <person name="Leebens-Mack J."/>
            <person name="Leple J.C."/>
            <person name="Locascio P."/>
            <person name="Lou Y."/>
            <person name="Lucas S."/>
            <person name="Martin F."/>
            <person name="Montanini B."/>
            <person name="Napoli C."/>
            <person name="Nelson D.R."/>
            <person name="Nelson C."/>
            <person name="Nieminen K."/>
            <person name="Nilsson O."/>
            <person name="Pereda V."/>
            <person name="Peter G."/>
            <person name="Philippe R."/>
            <person name="Pilate G."/>
            <person name="Poliakov A."/>
            <person name="Razumovskaya J."/>
            <person name="Richardson P."/>
            <person name="Rinaldi C."/>
            <person name="Ritland K."/>
            <person name="Rouze P."/>
            <person name="Ryaboy D."/>
            <person name="Schmutz J."/>
            <person name="Schrader J."/>
            <person name="Segerman B."/>
            <person name="Shin H."/>
            <person name="Siddiqui A."/>
            <person name="Sterky F."/>
            <person name="Terry A."/>
            <person name="Tsai C.J."/>
            <person name="Uberbacher E."/>
            <person name="Unneberg P."/>
            <person name="Vahala J."/>
            <person name="Wall K."/>
            <person name="Wessler S."/>
            <person name="Yang G."/>
            <person name="Yin T."/>
            <person name="Douglas C."/>
            <person name="Marra M."/>
            <person name="Sandberg G."/>
            <person name="Van de Peer Y."/>
            <person name="Rokhsar D."/>
        </authorList>
    </citation>
    <scope>NUCLEOTIDE SEQUENCE [LARGE SCALE GENOMIC DNA]</scope>
    <source>
        <strain evidence="2">cv. Nisqually</strain>
    </source>
</reference>
<comment type="caution">
    <text evidence="1">The sequence shown here is derived from an EMBL/GenBank/DDBJ whole genome shotgun (WGS) entry which is preliminary data.</text>
</comment>
<name>A0ACC0SPN8_POPTR</name>
<gene>
    <name evidence="1" type="ORF">POPTR_007G061580v4</name>
</gene>
<protein>
    <submittedName>
        <fullName evidence="1">Uncharacterized protein</fullName>
    </submittedName>
</protein>
<dbReference type="Proteomes" id="UP000006729">
    <property type="component" value="Chromosome 7"/>
</dbReference>
<sequence>MNRFLVIQYTPFPSRSLLKVQNIESIINRSGICLWYGYFLKHWLNLHLCLFQKMDIFFRSLVSGLSIRPRLFYV</sequence>